<protein>
    <submittedName>
        <fullName evidence="4">Venom acid phosphatase acph-1-like protein isoform x2</fullName>
        <ecNumber evidence="4">3.1.3.2</ecNumber>
        <ecNumber evidence="4">3.1.3.41</ecNumber>
    </submittedName>
</protein>
<dbReference type="InterPro" id="IPR050645">
    <property type="entry name" value="Histidine_acid_phosphatase"/>
</dbReference>
<dbReference type="InterPro" id="IPR029033">
    <property type="entry name" value="His_PPase_superfam"/>
</dbReference>
<dbReference type="SUPFAM" id="SSF53254">
    <property type="entry name" value="Phosphoglycerate mutase-like"/>
    <property type="match status" value="1"/>
</dbReference>
<comment type="similarity">
    <text evidence="2">Belongs to the histidine acid phosphatase family.</text>
</comment>
<comment type="catalytic activity">
    <reaction evidence="1">
        <text>a phosphate monoester + H2O = an alcohol + phosphate</text>
        <dbReference type="Rhea" id="RHEA:15017"/>
        <dbReference type="ChEBI" id="CHEBI:15377"/>
        <dbReference type="ChEBI" id="CHEBI:30879"/>
        <dbReference type="ChEBI" id="CHEBI:43474"/>
        <dbReference type="ChEBI" id="CHEBI:67140"/>
        <dbReference type="EC" id="3.1.3.2"/>
    </reaction>
</comment>
<feature type="signal peptide" evidence="3">
    <location>
        <begin position="1"/>
        <end position="21"/>
    </location>
</feature>
<evidence type="ECO:0000313" key="4">
    <source>
        <dbReference type="EMBL" id="JAR98951.1"/>
    </source>
</evidence>
<dbReference type="EC" id="3.1.3.2" evidence="4"/>
<feature type="non-terminal residue" evidence="4">
    <location>
        <position position="1"/>
    </location>
</feature>
<dbReference type="PANTHER" id="PTHR11567">
    <property type="entry name" value="ACID PHOSPHATASE-RELATED"/>
    <property type="match status" value="1"/>
</dbReference>
<dbReference type="GO" id="GO:0003993">
    <property type="term" value="F:acid phosphatase activity"/>
    <property type="evidence" value="ECO:0007669"/>
    <property type="project" value="UniProtKB-EC"/>
</dbReference>
<dbReference type="Gene3D" id="3.40.50.1240">
    <property type="entry name" value="Phosphoglycerate mutase-like"/>
    <property type="match status" value="1"/>
</dbReference>
<accession>A0A170XK51</accession>
<dbReference type="EMBL" id="GEMB01004322">
    <property type="protein sequence ID" value="JAR98951.1"/>
    <property type="molecule type" value="Transcribed_RNA"/>
</dbReference>
<dbReference type="Pfam" id="PF00328">
    <property type="entry name" value="His_Phos_2"/>
    <property type="match status" value="1"/>
</dbReference>
<dbReference type="PANTHER" id="PTHR11567:SF205">
    <property type="entry name" value="GH28721P-RELATED"/>
    <property type="match status" value="1"/>
</dbReference>
<reference evidence="4" key="1">
    <citation type="submission" date="2016-04" db="EMBL/GenBank/DDBJ databases">
        <authorList>
            <person name="Calderon-Fernandez G.M.Sr."/>
        </authorList>
    </citation>
    <scope>NUCLEOTIDE SEQUENCE</scope>
    <source>
        <strain evidence="4">Int1</strain>
        <tissue evidence="4">Integument</tissue>
    </source>
</reference>
<dbReference type="AlphaFoldDB" id="A0A170XK51"/>
<dbReference type="PROSITE" id="PS00778">
    <property type="entry name" value="HIS_ACID_PHOSPHAT_2"/>
    <property type="match status" value="1"/>
</dbReference>
<dbReference type="EC" id="3.1.3.41" evidence="4"/>
<dbReference type="PROSITE" id="PS00616">
    <property type="entry name" value="HIS_ACID_PHOSPHAT_1"/>
    <property type="match status" value="1"/>
</dbReference>
<organism evidence="4">
    <name type="scientific">Triatoma infestans</name>
    <name type="common">Assassin bug</name>
    <dbReference type="NCBI Taxonomy" id="30076"/>
    <lineage>
        <taxon>Eukaryota</taxon>
        <taxon>Metazoa</taxon>
        <taxon>Ecdysozoa</taxon>
        <taxon>Arthropoda</taxon>
        <taxon>Hexapoda</taxon>
        <taxon>Insecta</taxon>
        <taxon>Pterygota</taxon>
        <taxon>Neoptera</taxon>
        <taxon>Paraneoptera</taxon>
        <taxon>Hemiptera</taxon>
        <taxon>Heteroptera</taxon>
        <taxon>Panheteroptera</taxon>
        <taxon>Cimicomorpha</taxon>
        <taxon>Reduviidae</taxon>
        <taxon>Triatominae</taxon>
        <taxon>Triatoma</taxon>
    </lineage>
</organism>
<feature type="chain" id="PRO_5007904716" evidence="3">
    <location>
        <begin position="22"/>
        <end position="384"/>
    </location>
</feature>
<keyword evidence="4" id="KW-0378">Hydrolase</keyword>
<evidence type="ECO:0000256" key="3">
    <source>
        <dbReference type="SAM" id="SignalP"/>
    </source>
</evidence>
<dbReference type="InterPro" id="IPR033379">
    <property type="entry name" value="Acid_Pase_AS"/>
</dbReference>
<evidence type="ECO:0000256" key="1">
    <source>
        <dbReference type="ARBA" id="ARBA00000032"/>
    </source>
</evidence>
<proteinExistence type="inferred from homology"/>
<dbReference type="CDD" id="cd07061">
    <property type="entry name" value="HP_HAP_like"/>
    <property type="match status" value="1"/>
</dbReference>
<dbReference type="InterPro" id="IPR000560">
    <property type="entry name" value="His_Pase_clade-2"/>
</dbReference>
<name>A0A170XK51_TRIIF</name>
<reference evidence="4" key="2">
    <citation type="journal article" date="2017" name="J. Med. Entomol.">
        <title>Transcriptome Analysis of the Triatoma infestans (Hemiptera: Reduviidae) Integument.</title>
        <authorList>
            <person name="Calderon-Fernandez G.M."/>
            <person name="Moriconi D.E."/>
            <person name="Dulbecco A.B."/>
            <person name="Juarez M.P."/>
        </authorList>
    </citation>
    <scope>NUCLEOTIDE SEQUENCE</scope>
    <source>
        <strain evidence="4">Int1</strain>
        <tissue evidence="4">Integument</tissue>
    </source>
</reference>
<evidence type="ECO:0000256" key="2">
    <source>
        <dbReference type="ARBA" id="ARBA00005375"/>
    </source>
</evidence>
<sequence>VHRMLLFKYLPLLIAANVAFAQHGTLKLVNLVYRHGQRTPASTYPTDPHINETFAPYGWGQLTNEGKNQQYEQGKWLRERYDNFLGSKYTSDLLEALTTDVDRTKMSTALMFAGLLPPVGDQIWNENLLWHPIPTSHQKLSEDKLLLVRGCPRFSEALNEVLKEEEVKKELDEQQELYKYLSEHAGVEVKDPWGVEDIYSTLKAEEEFNLTLPEWTKEVYPDKLRDITAWSFQLNVWNKELKKLKGGPLLKKILHDLNAKAEGKLPEGRKLYVYAGHDSTVVNLLSALNVWEKQIPIYNIMAIIELHQVEDKYGVKVFLRNSTETLHELKVPGCNEYPCPLDELTKLSADVLPDNLETTCKSTDEHYVPPTDSAPTLILILWSS</sequence>
<keyword evidence="3" id="KW-0732">Signal</keyword>